<evidence type="ECO:0000256" key="6">
    <source>
        <dbReference type="ARBA" id="ARBA00023136"/>
    </source>
</evidence>
<evidence type="ECO:0000256" key="1">
    <source>
        <dbReference type="ARBA" id="ARBA00004651"/>
    </source>
</evidence>
<evidence type="ECO:0000256" key="3">
    <source>
        <dbReference type="ARBA" id="ARBA00022475"/>
    </source>
</evidence>
<keyword evidence="2 7" id="KW-0813">Transport</keyword>
<sequence>MSSETLSTNPAYARAGGGLFTQPHFPGGRVVQATLPFLLPLAIALLWLGATQFGWVSELILPPPSLVWSSAVELFSSGQIFSEVGVSLSRIAWGLFIGGTLGVVLGILMARSPTVEAYIGPTIRIIWLVPALGWLPFLMLFLGVGETLKFVMIAKTCFMPLLVTSYEGTRALPQRYLEVAKVLELPRLTTLFKVIIPSILPSLFAGLRLALSKGWQALVVVELIASSSGIGYLMNWGRKLFYLDVVIVTMIVIGIVGWLIDFAMVRIESRLTAWQTRSLS</sequence>
<feature type="transmembrane region" description="Helical" evidence="7">
    <location>
        <begin position="215"/>
        <end position="233"/>
    </location>
</feature>
<name>A0AAJ5VSL7_9HYPH</name>
<dbReference type="Pfam" id="PF00528">
    <property type="entry name" value="BPD_transp_1"/>
    <property type="match status" value="1"/>
</dbReference>
<dbReference type="GO" id="GO:0005886">
    <property type="term" value="C:plasma membrane"/>
    <property type="evidence" value="ECO:0007669"/>
    <property type="project" value="UniProtKB-SubCell"/>
</dbReference>
<accession>A0AAJ5VSL7</accession>
<dbReference type="PROSITE" id="PS50928">
    <property type="entry name" value="ABC_TM1"/>
    <property type="match status" value="1"/>
</dbReference>
<dbReference type="SUPFAM" id="SSF161098">
    <property type="entry name" value="MetI-like"/>
    <property type="match status" value="1"/>
</dbReference>
<keyword evidence="6 7" id="KW-0472">Membrane</keyword>
<protein>
    <submittedName>
        <fullName evidence="9">ABC transporter permease</fullName>
    </submittedName>
</protein>
<dbReference type="AlphaFoldDB" id="A0AAJ5VSL7"/>
<evidence type="ECO:0000313" key="9">
    <source>
        <dbReference type="EMBL" id="WEK03406.1"/>
    </source>
</evidence>
<feature type="transmembrane region" description="Helical" evidence="7">
    <location>
        <begin position="190"/>
        <end position="209"/>
    </location>
</feature>
<feature type="domain" description="ABC transmembrane type-1" evidence="8">
    <location>
        <begin position="84"/>
        <end position="264"/>
    </location>
</feature>
<dbReference type="GO" id="GO:0055085">
    <property type="term" value="P:transmembrane transport"/>
    <property type="evidence" value="ECO:0007669"/>
    <property type="project" value="InterPro"/>
</dbReference>
<feature type="transmembrane region" description="Helical" evidence="7">
    <location>
        <begin position="91"/>
        <end position="110"/>
    </location>
</feature>
<proteinExistence type="inferred from homology"/>
<dbReference type="Proteomes" id="UP001217476">
    <property type="component" value="Chromosome"/>
</dbReference>
<dbReference type="Gene3D" id="1.10.3720.10">
    <property type="entry name" value="MetI-like"/>
    <property type="match status" value="1"/>
</dbReference>
<dbReference type="EMBL" id="CP119312">
    <property type="protein sequence ID" value="WEK03406.1"/>
    <property type="molecule type" value="Genomic_DNA"/>
</dbReference>
<gene>
    <name evidence="9" type="ORF">P0Y65_14540</name>
</gene>
<evidence type="ECO:0000256" key="2">
    <source>
        <dbReference type="ARBA" id="ARBA00022448"/>
    </source>
</evidence>
<evidence type="ECO:0000259" key="8">
    <source>
        <dbReference type="PROSITE" id="PS50928"/>
    </source>
</evidence>
<organism evidence="9 10">
    <name type="scientific">Candidatus Devosia phytovorans</name>
    <dbReference type="NCBI Taxonomy" id="3121372"/>
    <lineage>
        <taxon>Bacteria</taxon>
        <taxon>Pseudomonadati</taxon>
        <taxon>Pseudomonadota</taxon>
        <taxon>Alphaproteobacteria</taxon>
        <taxon>Hyphomicrobiales</taxon>
        <taxon>Devosiaceae</taxon>
        <taxon>Devosia</taxon>
    </lineage>
</organism>
<feature type="transmembrane region" description="Helical" evidence="7">
    <location>
        <begin position="122"/>
        <end position="144"/>
    </location>
</feature>
<keyword evidence="3" id="KW-1003">Cell membrane</keyword>
<comment type="similarity">
    <text evidence="7">Belongs to the binding-protein-dependent transport system permease family.</text>
</comment>
<keyword evidence="5 7" id="KW-1133">Transmembrane helix</keyword>
<dbReference type="InterPro" id="IPR035906">
    <property type="entry name" value="MetI-like_sf"/>
</dbReference>
<evidence type="ECO:0000256" key="5">
    <source>
        <dbReference type="ARBA" id="ARBA00022989"/>
    </source>
</evidence>
<keyword evidence="4 7" id="KW-0812">Transmembrane</keyword>
<comment type="subcellular location">
    <subcellularLocation>
        <location evidence="1 7">Cell membrane</location>
        <topology evidence="1 7">Multi-pass membrane protein</topology>
    </subcellularLocation>
</comment>
<feature type="transmembrane region" description="Helical" evidence="7">
    <location>
        <begin position="240"/>
        <end position="260"/>
    </location>
</feature>
<feature type="transmembrane region" description="Helical" evidence="7">
    <location>
        <begin position="37"/>
        <end position="56"/>
    </location>
</feature>
<dbReference type="CDD" id="cd06261">
    <property type="entry name" value="TM_PBP2"/>
    <property type="match status" value="1"/>
</dbReference>
<evidence type="ECO:0000256" key="7">
    <source>
        <dbReference type="RuleBase" id="RU363032"/>
    </source>
</evidence>
<dbReference type="PANTHER" id="PTHR30151">
    <property type="entry name" value="ALKANE SULFONATE ABC TRANSPORTER-RELATED, MEMBRANE SUBUNIT"/>
    <property type="match status" value="1"/>
</dbReference>
<dbReference type="PANTHER" id="PTHR30151:SF38">
    <property type="entry name" value="ALIPHATIC SULFONATES TRANSPORT PERMEASE PROTEIN SSUC-RELATED"/>
    <property type="match status" value="1"/>
</dbReference>
<evidence type="ECO:0000256" key="4">
    <source>
        <dbReference type="ARBA" id="ARBA00022692"/>
    </source>
</evidence>
<dbReference type="InterPro" id="IPR000515">
    <property type="entry name" value="MetI-like"/>
</dbReference>
<reference evidence="9" key="1">
    <citation type="submission" date="2023-03" db="EMBL/GenBank/DDBJ databases">
        <title>Andean soil-derived lignocellulolytic bacterial consortium as a source of novel taxa and putative plastic-active enzymes.</title>
        <authorList>
            <person name="Diaz-Garcia L."/>
            <person name="Chuvochina M."/>
            <person name="Feuerriegel G."/>
            <person name="Bunk B."/>
            <person name="Sproer C."/>
            <person name="Streit W.R."/>
            <person name="Rodriguez L.M."/>
            <person name="Overmann J."/>
            <person name="Jimenez D.J."/>
        </authorList>
    </citation>
    <scope>NUCLEOTIDE SEQUENCE</scope>
    <source>
        <strain evidence="9">MAG 4196</strain>
    </source>
</reference>
<evidence type="ECO:0000313" key="10">
    <source>
        <dbReference type="Proteomes" id="UP001217476"/>
    </source>
</evidence>